<feature type="domain" description="PAS" evidence="2">
    <location>
        <begin position="422"/>
        <end position="467"/>
    </location>
</feature>
<dbReference type="PROSITE" id="PS51746">
    <property type="entry name" value="PPM_2"/>
    <property type="match status" value="1"/>
</dbReference>
<evidence type="ECO:0000259" key="2">
    <source>
        <dbReference type="PROSITE" id="PS50112"/>
    </source>
</evidence>
<feature type="domain" description="PAC" evidence="3">
    <location>
        <begin position="89"/>
        <end position="141"/>
    </location>
</feature>
<dbReference type="InterPro" id="IPR001610">
    <property type="entry name" value="PAC"/>
</dbReference>
<evidence type="ECO:0000313" key="5">
    <source>
        <dbReference type="EMBL" id="QVV87896.1"/>
    </source>
</evidence>
<dbReference type="GeneID" id="65097750"/>
<feature type="domain" description="PAC" evidence="3">
    <location>
        <begin position="224"/>
        <end position="281"/>
    </location>
</feature>
<dbReference type="InterPro" id="IPR000700">
    <property type="entry name" value="PAS-assoc_C"/>
</dbReference>
<evidence type="ECO:0000259" key="4">
    <source>
        <dbReference type="PROSITE" id="PS51746"/>
    </source>
</evidence>
<dbReference type="SUPFAM" id="SSF81606">
    <property type="entry name" value="PP2C-like"/>
    <property type="match status" value="1"/>
</dbReference>
<feature type="domain" description="PPM-type phosphatase" evidence="4">
    <location>
        <begin position="588"/>
        <end position="806"/>
    </location>
</feature>
<organism evidence="5 6">
    <name type="scientific">Methanospirillum purgamenti</name>
    <dbReference type="NCBI Taxonomy" id="2834276"/>
    <lineage>
        <taxon>Archaea</taxon>
        <taxon>Methanobacteriati</taxon>
        <taxon>Methanobacteriota</taxon>
        <taxon>Stenosarchaea group</taxon>
        <taxon>Methanomicrobia</taxon>
        <taxon>Methanomicrobiales</taxon>
        <taxon>Methanospirillaceae</taxon>
        <taxon>Methanospirillum</taxon>
    </lineage>
</organism>
<dbReference type="PANTHER" id="PTHR43156">
    <property type="entry name" value="STAGE II SPORULATION PROTEIN E-RELATED"/>
    <property type="match status" value="1"/>
</dbReference>
<dbReference type="AlphaFoldDB" id="A0A8E7AYQ5"/>
<feature type="domain" description="PAC" evidence="3">
    <location>
        <begin position="509"/>
        <end position="561"/>
    </location>
</feature>
<dbReference type="Pfam" id="PF07228">
    <property type="entry name" value="SpoIIE"/>
    <property type="match status" value="1"/>
</dbReference>
<dbReference type="InterPro" id="IPR001932">
    <property type="entry name" value="PPM-type_phosphatase-like_dom"/>
</dbReference>
<dbReference type="Gene3D" id="3.60.40.10">
    <property type="entry name" value="PPM-type phosphatase domain"/>
    <property type="match status" value="1"/>
</dbReference>
<feature type="domain" description="PAS" evidence="2">
    <location>
        <begin position="142"/>
        <end position="187"/>
    </location>
</feature>
<name>A0A8E7AYQ5_9EURY</name>
<dbReference type="PROSITE" id="PS50113">
    <property type="entry name" value="PAC"/>
    <property type="match status" value="4"/>
</dbReference>
<feature type="domain" description="PAC" evidence="3">
    <location>
        <begin position="369"/>
        <end position="421"/>
    </location>
</feature>
<dbReference type="InterPro" id="IPR035965">
    <property type="entry name" value="PAS-like_dom_sf"/>
</dbReference>
<sequence length="809" mass="91127">MEGFSEDIINFLPDPTFAIDKNGIVVAWNHEMEAFSGIPAEEMIGKGNYEYSIWIFGKPRKILIDYVLHQDIKTLKKIYPHLLIEGQKIFSEFTMTLSDGSLLYFWITASPILDSHGSIIGAIESIRDVTHQKKSQIKLMESQKYIGDIFNFLPDATFVIDLDEKVTMWNKAMEDITGVPSEKIIGKGEYEYAIPFYGIPKPLLANLILMPDEDLEKKYDEIIRDGDSLVAKICIPTFGIEGAYFWAKASPLYNSQGEIIGAIESIRNITEKVTAEIEIKKTISRLEQIINFLPDATFVIDLEGKVITWNKAMEEMTGVLSFQIHGKGDFEYAIPFYRERRPLLANLILWPDDEEEKRYASLIKDGDALIADFFLPTFGKDGTYIWAKATPIYDKEGEIFGAIESIRDVSKRKLAEKESENARKRLAEIINFLPDATVVIDTNDIVKEWNVAMELLSGIPATEILGKGQYEYAIPFYGEKRPILANLVFKPAHELEREYSQITREGDTLVVDTYLPKCGMNGKFVWAKATPLYDPNGNITGAIETIRDITDRRKMEELLARSKAELEIAADIQRSFLPDSIPVIQGFDIAAKSIMAKEVGGDFFDVIPMELTPLGKGMFGILIADVSGKGVPAALFMALSRVVVRVNATWFLEPEKVITTANAIISQDSKAGMFVTLFYGILSDQNRTLTYVNAGHNPPLIYRSKSNSFEELQITGMAMGVIEEEKYKQVSIQIDEDDIIVLYTDGVTESVNPSNEMFGEVRLKSLIHKHASLSSHEILTKIIDEVQNFSEFQPQFDDITLLIIKGQNN</sequence>
<dbReference type="EMBL" id="CP075546">
    <property type="protein sequence ID" value="QVV87896.1"/>
    <property type="molecule type" value="Genomic_DNA"/>
</dbReference>
<evidence type="ECO:0000256" key="1">
    <source>
        <dbReference type="ARBA" id="ARBA00022801"/>
    </source>
</evidence>
<dbReference type="KEGG" id="mrtj:KHC33_11160"/>
<dbReference type="SMART" id="SM00086">
    <property type="entry name" value="PAC"/>
    <property type="match status" value="3"/>
</dbReference>
<proteinExistence type="predicted"/>
<keyword evidence="6" id="KW-1185">Reference proteome</keyword>
<dbReference type="SMART" id="SM00331">
    <property type="entry name" value="PP2C_SIG"/>
    <property type="match status" value="1"/>
</dbReference>
<dbReference type="InterPro" id="IPR013656">
    <property type="entry name" value="PAS_4"/>
</dbReference>
<dbReference type="SMART" id="SM00091">
    <property type="entry name" value="PAS"/>
    <property type="match status" value="4"/>
</dbReference>
<accession>A0A8E7AYQ5</accession>
<dbReference type="PANTHER" id="PTHR43156:SF2">
    <property type="entry name" value="STAGE II SPORULATION PROTEIN E"/>
    <property type="match status" value="1"/>
</dbReference>
<evidence type="ECO:0000313" key="6">
    <source>
        <dbReference type="Proteomes" id="UP000680656"/>
    </source>
</evidence>
<feature type="domain" description="PAS" evidence="2">
    <location>
        <begin position="282"/>
        <end position="327"/>
    </location>
</feature>
<gene>
    <name evidence="5" type="ORF">KHC33_11160</name>
</gene>
<evidence type="ECO:0000259" key="3">
    <source>
        <dbReference type="PROSITE" id="PS50113"/>
    </source>
</evidence>
<dbReference type="InterPro" id="IPR036457">
    <property type="entry name" value="PPM-type-like_dom_sf"/>
</dbReference>
<dbReference type="InterPro" id="IPR000014">
    <property type="entry name" value="PAS"/>
</dbReference>
<dbReference type="PROSITE" id="PS50112">
    <property type="entry name" value="PAS"/>
    <property type="match status" value="4"/>
</dbReference>
<dbReference type="GO" id="GO:0016791">
    <property type="term" value="F:phosphatase activity"/>
    <property type="evidence" value="ECO:0007669"/>
    <property type="project" value="TreeGrafter"/>
</dbReference>
<dbReference type="InterPro" id="IPR052016">
    <property type="entry name" value="Bact_Sigma-Reg"/>
</dbReference>
<dbReference type="SUPFAM" id="SSF55785">
    <property type="entry name" value="PYP-like sensor domain (PAS domain)"/>
    <property type="match status" value="4"/>
</dbReference>
<dbReference type="Pfam" id="PF08448">
    <property type="entry name" value="PAS_4"/>
    <property type="match status" value="4"/>
</dbReference>
<feature type="domain" description="PAS" evidence="2">
    <location>
        <begin position="1"/>
        <end position="86"/>
    </location>
</feature>
<protein>
    <submittedName>
        <fullName evidence="5">SpoIIE family protein phosphatase</fullName>
    </submittedName>
</protein>
<reference evidence="5 6" key="1">
    <citation type="submission" date="2021-05" db="EMBL/GenBank/DDBJ databases">
        <title>A novel Methanospirillum isolate from a pyrite-forming mixed culture.</title>
        <authorList>
            <person name="Bunk B."/>
            <person name="Sproer C."/>
            <person name="Spring S."/>
            <person name="Pester M."/>
        </authorList>
    </citation>
    <scope>NUCLEOTIDE SEQUENCE [LARGE SCALE GENOMIC DNA]</scope>
    <source>
        <strain evidence="5 6">J.3.6.1-F.2.7.3</strain>
    </source>
</reference>
<dbReference type="NCBIfam" id="TIGR00229">
    <property type="entry name" value="sensory_box"/>
    <property type="match status" value="3"/>
</dbReference>
<keyword evidence="1" id="KW-0378">Hydrolase</keyword>
<dbReference type="Proteomes" id="UP000680656">
    <property type="component" value="Chromosome"/>
</dbReference>
<dbReference type="Gene3D" id="3.30.450.20">
    <property type="entry name" value="PAS domain"/>
    <property type="match status" value="4"/>
</dbReference>
<dbReference type="CDD" id="cd00130">
    <property type="entry name" value="PAS"/>
    <property type="match status" value="4"/>
</dbReference>
<dbReference type="RefSeq" id="WP_214418715.1">
    <property type="nucleotide sequence ID" value="NZ_CP075546.1"/>
</dbReference>